<reference evidence="1 2" key="2">
    <citation type="submission" date="2020-07" db="EMBL/GenBank/DDBJ databases">
        <title>Genome assembly of wild tea tree DASZ reveals pedigree and selection history of tea varieties.</title>
        <authorList>
            <person name="Zhang W."/>
        </authorList>
    </citation>
    <scope>NUCLEOTIDE SEQUENCE [LARGE SCALE GENOMIC DNA]</scope>
    <source>
        <strain evidence="2">cv. G240</strain>
        <tissue evidence="1">Leaf</tissue>
    </source>
</reference>
<keyword evidence="2" id="KW-1185">Reference proteome</keyword>
<dbReference type="Proteomes" id="UP000593564">
    <property type="component" value="Unassembled WGS sequence"/>
</dbReference>
<organism evidence="1 2">
    <name type="scientific">Camellia sinensis</name>
    <name type="common">Tea plant</name>
    <name type="synonym">Thea sinensis</name>
    <dbReference type="NCBI Taxonomy" id="4442"/>
    <lineage>
        <taxon>Eukaryota</taxon>
        <taxon>Viridiplantae</taxon>
        <taxon>Streptophyta</taxon>
        <taxon>Embryophyta</taxon>
        <taxon>Tracheophyta</taxon>
        <taxon>Spermatophyta</taxon>
        <taxon>Magnoliopsida</taxon>
        <taxon>eudicotyledons</taxon>
        <taxon>Gunneridae</taxon>
        <taxon>Pentapetalae</taxon>
        <taxon>asterids</taxon>
        <taxon>Ericales</taxon>
        <taxon>Theaceae</taxon>
        <taxon>Camellia</taxon>
    </lineage>
</organism>
<accession>A0A7J7GYX4</accession>
<proteinExistence type="predicted"/>
<evidence type="ECO:0000313" key="2">
    <source>
        <dbReference type="Proteomes" id="UP000593564"/>
    </source>
</evidence>
<comment type="caution">
    <text evidence="1">The sequence shown here is derived from an EMBL/GenBank/DDBJ whole genome shotgun (WGS) entry which is preliminary data.</text>
</comment>
<gene>
    <name evidence="1" type="ORF">HYC85_018743</name>
</gene>
<dbReference type="EMBL" id="JACBKZ010000008">
    <property type="protein sequence ID" value="KAF5944666.1"/>
    <property type="molecule type" value="Genomic_DNA"/>
</dbReference>
<dbReference type="AlphaFoldDB" id="A0A7J7GYX4"/>
<protein>
    <submittedName>
        <fullName evidence="1">Uncharacterized protein</fullName>
    </submittedName>
</protein>
<reference evidence="2" key="1">
    <citation type="journal article" date="2020" name="Nat. Commun.">
        <title>Genome assembly of wild tea tree DASZ reveals pedigree and selection history of tea varieties.</title>
        <authorList>
            <person name="Zhang W."/>
            <person name="Zhang Y."/>
            <person name="Qiu H."/>
            <person name="Guo Y."/>
            <person name="Wan H."/>
            <person name="Zhang X."/>
            <person name="Scossa F."/>
            <person name="Alseekh S."/>
            <person name="Zhang Q."/>
            <person name="Wang P."/>
            <person name="Xu L."/>
            <person name="Schmidt M.H."/>
            <person name="Jia X."/>
            <person name="Li D."/>
            <person name="Zhu A."/>
            <person name="Guo F."/>
            <person name="Chen W."/>
            <person name="Ni D."/>
            <person name="Usadel B."/>
            <person name="Fernie A.R."/>
            <person name="Wen W."/>
        </authorList>
    </citation>
    <scope>NUCLEOTIDE SEQUENCE [LARGE SCALE GENOMIC DNA]</scope>
    <source>
        <strain evidence="2">cv. G240</strain>
    </source>
</reference>
<name>A0A7J7GYX4_CAMSI</name>
<evidence type="ECO:0000313" key="1">
    <source>
        <dbReference type="EMBL" id="KAF5944666.1"/>
    </source>
</evidence>
<sequence length="105" mass="11735">MLDQGCDPDLVTCNIFLKALKEKLNPPQDGSLFLDELVLRLYKRQRIVAASKIVGVMLQKLFPLKASTWERGCLDLPQVREPLHGLTIKGCLCAKTDFGSCIYSP</sequence>